<dbReference type="AlphaFoldDB" id="A0A1M6E9F9"/>
<dbReference type="InterPro" id="IPR029033">
    <property type="entry name" value="His_PPase_superfam"/>
</dbReference>
<evidence type="ECO:0000259" key="2">
    <source>
        <dbReference type="PROSITE" id="PS51462"/>
    </source>
</evidence>
<dbReference type="CDD" id="cd07067">
    <property type="entry name" value="HP_PGM_like"/>
    <property type="match status" value="1"/>
</dbReference>
<proteinExistence type="predicted"/>
<keyword evidence="1" id="KW-0378">Hydrolase</keyword>
<dbReference type="InterPro" id="IPR015797">
    <property type="entry name" value="NUDIX_hydrolase-like_dom_sf"/>
</dbReference>
<evidence type="ECO:0000256" key="1">
    <source>
        <dbReference type="ARBA" id="ARBA00022801"/>
    </source>
</evidence>
<dbReference type="Pfam" id="PF00300">
    <property type="entry name" value="His_Phos_1"/>
    <property type="match status" value="1"/>
</dbReference>
<dbReference type="STRING" id="1123357.SAMN02745244_01137"/>
<evidence type="ECO:0000313" key="4">
    <source>
        <dbReference type="Proteomes" id="UP000184512"/>
    </source>
</evidence>
<dbReference type="GO" id="GO:0006754">
    <property type="term" value="P:ATP biosynthetic process"/>
    <property type="evidence" value="ECO:0007669"/>
    <property type="project" value="TreeGrafter"/>
</dbReference>
<dbReference type="GO" id="GO:0006167">
    <property type="term" value="P:AMP biosynthetic process"/>
    <property type="evidence" value="ECO:0007669"/>
    <property type="project" value="TreeGrafter"/>
</dbReference>
<feature type="domain" description="Nudix hydrolase" evidence="2">
    <location>
        <begin position="5"/>
        <end position="133"/>
    </location>
</feature>
<dbReference type="PROSITE" id="PS00893">
    <property type="entry name" value="NUDIX_BOX"/>
    <property type="match status" value="1"/>
</dbReference>
<protein>
    <submittedName>
        <fullName evidence="3">8-oxo-dGTP diphosphatase</fullName>
    </submittedName>
</protein>
<gene>
    <name evidence="3" type="ORF">SAMN02745244_01137</name>
</gene>
<dbReference type="PANTHER" id="PTHR21340:SF0">
    <property type="entry name" value="BIS(5'-NUCLEOSYL)-TETRAPHOSPHATASE [ASYMMETRICAL]"/>
    <property type="match status" value="1"/>
</dbReference>
<dbReference type="GO" id="GO:0004081">
    <property type="term" value="F:bis(5'-nucleosyl)-tetraphosphatase (asymmetrical) activity"/>
    <property type="evidence" value="ECO:0007669"/>
    <property type="project" value="TreeGrafter"/>
</dbReference>
<dbReference type="Gene3D" id="3.40.50.1240">
    <property type="entry name" value="Phosphoglycerate mutase-like"/>
    <property type="match status" value="1"/>
</dbReference>
<sequence>MSKTIRIRAAGAVVLRGEDEQSAEVLTIHRHSYNDWTLPKGKGKVDELPPHTAIREVLEETGCLVRLGLRLPAMRYQVSKGPKKVEYWRAEVVEAHEFEPNAEVDRVRWMTIEKAMRTLTYADERRVLSAALLKPPTIPLILVRHGKAMLRKDWTGPDQERRLTARGRRQAEVLSQLLSAYGVEDLISSSSTRCAQTLTPYALQQGIDIRTEDVLTEEEGTVRPKDVRRYTAQLLSSITVPTAICGHRPVLPAMFEGLGLEPRAMVVGEAIVLHRDADGNLAAVEVHKPTA</sequence>
<dbReference type="Proteomes" id="UP000184512">
    <property type="component" value="Unassembled WGS sequence"/>
</dbReference>
<dbReference type="InterPro" id="IPR051325">
    <property type="entry name" value="Nudix_hydrolase_domain"/>
</dbReference>
<dbReference type="InterPro" id="IPR020084">
    <property type="entry name" value="NUDIX_hydrolase_CS"/>
</dbReference>
<dbReference type="PANTHER" id="PTHR21340">
    <property type="entry name" value="DIADENOSINE 5,5-P1,P4-TETRAPHOSPHATE PYROPHOSPHOHYDROLASE MUTT"/>
    <property type="match status" value="1"/>
</dbReference>
<dbReference type="RefSeq" id="WP_073186571.1">
    <property type="nucleotide sequence ID" value="NZ_FQZG01000016.1"/>
</dbReference>
<dbReference type="OrthoDB" id="4287477at2"/>
<dbReference type="SUPFAM" id="SSF55811">
    <property type="entry name" value="Nudix"/>
    <property type="match status" value="1"/>
</dbReference>
<keyword evidence="4" id="KW-1185">Reference proteome</keyword>
<dbReference type="Pfam" id="PF00293">
    <property type="entry name" value="NUDIX"/>
    <property type="match status" value="1"/>
</dbReference>
<dbReference type="SUPFAM" id="SSF53254">
    <property type="entry name" value="Phosphoglycerate mutase-like"/>
    <property type="match status" value="1"/>
</dbReference>
<dbReference type="EMBL" id="FQZG01000016">
    <property type="protein sequence ID" value="SHI82053.1"/>
    <property type="molecule type" value="Genomic_DNA"/>
</dbReference>
<name>A0A1M6E9F9_9ACTN</name>
<dbReference type="InterPro" id="IPR013078">
    <property type="entry name" value="His_Pase_superF_clade-1"/>
</dbReference>
<dbReference type="Gene3D" id="3.90.79.10">
    <property type="entry name" value="Nucleoside Triphosphate Pyrophosphohydrolase"/>
    <property type="match status" value="1"/>
</dbReference>
<dbReference type="SMART" id="SM00855">
    <property type="entry name" value="PGAM"/>
    <property type="match status" value="1"/>
</dbReference>
<reference evidence="3 4" key="1">
    <citation type="submission" date="2016-11" db="EMBL/GenBank/DDBJ databases">
        <authorList>
            <person name="Jaros S."/>
            <person name="Januszkiewicz K."/>
            <person name="Wedrychowicz H."/>
        </authorList>
    </citation>
    <scope>NUCLEOTIDE SEQUENCE [LARGE SCALE GENOMIC DNA]</scope>
    <source>
        <strain evidence="3 4">DSM 12906</strain>
    </source>
</reference>
<dbReference type="PROSITE" id="PS51462">
    <property type="entry name" value="NUDIX"/>
    <property type="match status" value="1"/>
</dbReference>
<dbReference type="CDD" id="cd03673">
    <property type="entry name" value="NUDIX_Ap6A_hydrolase"/>
    <property type="match status" value="1"/>
</dbReference>
<accession>A0A1M6E9F9</accession>
<evidence type="ECO:0000313" key="3">
    <source>
        <dbReference type="EMBL" id="SHI82053.1"/>
    </source>
</evidence>
<organism evidence="3 4">
    <name type="scientific">Tessaracoccus bendigoensis DSM 12906</name>
    <dbReference type="NCBI Taxonomy" id="1123357"/>
    <lineage>
        <taxon>Bacteria</taxon>
        <taxon>Bacillati</taxon>
        <taxon>Actinomycetota</taxon>
        <taxon>Actinomycetes</taxon>
        <taxon>Propionibacteriales</taxon>
        <taxon>Propionibacteriaceae</taxon>
        <taxon>Tessaracoccus</taxon>
    </lineage>
</organism>
<dbReference type="InterPro" id="IPR000086">
    <property type="entry name" value="NUDIX_hydrolase_dom"/>
</dbReference>